<evidence type="ECO:0000313" key="2">
    <source>
        <dbReference type="Proteomes" id="UP000017670"/>
    </source>
</evidence>
<name>N9FQY6_9GAMM</name>
<organism evidence="1 2">
    <name type="scientific">Acinetobacter beijerinckii CIP 110307</name>
    <dbReference type="NCBI Taxonomy" id="1217648"/>
    <lineage>
        <taxon>Bacteria</taxon>
        <taxon>Pseudomonadati</taxon>
        <taxon>Pseudomonadota</taxon>
        <taxon>Gammaproteobacteria</taxon>
        <taxon>Moraxellales</taxon>
        <taxon>Moraxellaceae</taxon>
        <taxon>Acinetobacter</taxon>
    </lineage>
</organism>
<evidence type="ECO:0000313" key="1">
    <source>
        <dbReference type="EMBL" id="ENW07244.1"/>
    </source>
</evidence>
<keyword evidence="2" id="KW-1185">Reference proteome</keyword>
<comment type="caution">
    <text evidence="1">The sequence shown here is derived from an EMBL/GenBank/DDBJ whole genome shotgun (WGS) entry which is preliminary data.</text>
</comment>
<dbReference type="EMBL" id="APQL01000005">
    <property type="protein sequence ID" value="ENW07244.1"/>
    <property type="molecule type" value="Genomic_DNA"/>
</dbReference>
<dbReference type="Pfam" id="PF16223">
    <property type="entry name" value="DUF4882"/>
    <property type="match status" value="1"/>
</dbReference>
<protein>
    <recommendedName>
        <fullName evidence="3">DUF4882 domain-containing protein</fullName>
    </recommendedName>
</protein>
<gene>
    <name evidence="1" type="ORF">F933_01712</name>
</gene>
<dbReference type="PATRIC" id="fig|1217648.3.peg.1680"/>
<dbReference type="Proteomes" id="UP000017670">
    <property type="component" value="Unassembled WGS sequence"/>
</dbReference>
<dbReference type="eggNOG" id="ENOG503441Y">
    <property type="taxonomic scope" value="Bacteria"/>
</dbReference>
<sequence length="130" mass="14503">MLNGENINFMISYQKLGSVNSFYLTLTSPNNVGQTTTLPIQTTSDGYQYLGIYLNQNSNQIGVIFNGINKGYIDNYPSKLKNIFFTINSNYTDMTNQDIGKNVEIKLITDSSQISQTYPTSTTDICGINI</sequence>
<reference evidence="1 2" key="1">
    <citation type="submission" date="2013-02" db="EMBL/GenBank/DDBJ databases">
        <title>The Genome Sequence of Acinetobacter beijerinckii CIP 110307.</title>
        <authorList>
            <consortium name="The Broad Institute Genome Sequencing Platform"/>
            <consortium name="The Broad Institute Genome Sequencing Center for Infectious Disease"/>
            <person name="Cerqueira G."/>
            <person name="Feldgarden M."/>
            <person name="Courvalin P."/>
            <person name="Perichon B."/>
            <person name="Grillot-Courvalin C."/>
            <person name="Clermont D."/>
            <person name="Rocha E."/>
            <person name="Yoon E.-J."/>
            <person name="Nemec A."/>
            <person name="Walker B."/>
            <person name="Young S.K."/>
            <person name="Zeng Q."/>
            <person name="Gargeya S."/>
            <person name="Fitzgerald M."/>
            <person name="Haas B."/>
            <person name="Abouelleil A."/>
            <person name="Alvarado L."/>
            <person name="Arachchi H.M."/>
            <person name="Berlin A.M."/>
            <person name="Chapman S.B."/>
            <person name="Dewar J."/>
            <person name="Goldberg J."/>
            <person name="Griggs A."/>
            <person name="Gujja S."/>
            <person name="Hansen M."/>
            <person name="Howarth C."/>
            <person name="Imamovic A."/>
            <person name="Larimer J."/>
            <person name="McCowan C."/>
            <person name="Murphy C."/>
            <person name="Neiman D."/>
            <person name="Pearson M."/>
            <person name="Priest M."/>
            <person name="Roberts A."/>
            <person name="Saif S."/>
            <person name="Shea T."/>
            <person name="Sisk P."/>
            <person name="Sykes S."/>
            <person name="Wortman J."/>
            <person name="Nusbaum C."/>
            <person name="Birren B."/>
        </authorList>
    </citation>
    <scope>NUCLEOTIDE SEQUENCE [LARGE SCALE GENOMIC DNA]</scope>
    <source>
        <strain evidence="1 2">CIP 110307</strain>
    </source>
</reference>
<proteinExistence type="predicted"/>
<accession>N9FQY6</accession>
<dbReference type="HOGENOM" id="CLU_1933415_0_0_6"/>
<dbReference type="AlphaFoldDB" id="N9FQY6"/>
<evidence type="ECO:0008006" key="3">
    <source>
        <dbReference type="Google" id="ProtNLM"/>
    </source>
</evidence>
<dbReference type="InterPro" id="IPR032620">
    <property type="entry name" value="DUF4882"/>
</dbReference>